<protein>
    <submittedName>
        <fullName evidence="1">Uncharacterized protein</fullName>
    </submittedName>
</protein>
<organism evidence="1 2">
    <name type="scientific">Hansschlegelia zhihuaiae</name>
    <dbReference type="NCBI Taxonomy" id="405005"/>
    <lineage>
        <taxon>Bacteria</taxon>
        <taxon>Pseudomonadati</taxon>
        <taxon>Pseudomonadota</taxon>
        <taxon>Alphaproteobacteria</taxon>
        <taxon>Hyphomicrobiales</taxon>
        <taxon>Methylopilaceae</taxon>
        <taxon>Hansschlegelia</taxon>
    </lineage>
</organism>
<dbReference type="EMBL" id="RYFI01000002">
    <property type="protein sequence ID" value="RXF75048.1"/>
    <property type="molecule type" value="Genomic_DNA"/>
</dbReference>
<keyword evidence="2" id="KW-1185">Reference proteome</keyword>
<dbReference type="AlphaFoldDB" id="A0A4Q0MMS0"/>
<proteinExistence type="predicted"/>
<gene>
    <name evidence="1" type="ORF">EK403_03085</name>
</gene>
<name>A0A4Q0MMS0_9HYPH</name>
<sequence length="118" mass="12544">MTSLFSTLDALPGACSDAFEHLADHCRENADHGFAVSPQDARELVALFDRLATRALFEEGIVETARARAKAERALDAIAIVEAKPDLVDVVALEAAIATGRVVLFNTGARRALGARPS</sequence>
<evidence type="ECO:0000313" key="1">
    <source>
        <dbReference type="EMBL" id="RXF75048.1"/>
    </source>
</evidence>
<comment type="caution">
    <text evidence="1">The sequence shown here is derived from an EMBL/GenBank/DDBJ whole genome shotgun (WGS) entry which is preliminary data.</text>
</comment>
<evidence type="ECO:0000313" key="2">
    <source>
        <dbReference type="Proteomes" id="UP000289708"/>
    </source>
</evidence>
<reference evidence="1 2" key="1">
    <citation type="submission" date="2018-12" db="EMBL/GenBank/DDBJ databases">
        <title>bacterium Hansschlegelia zhihuaiae S113.</title>
        <authorList>
            <person name="He J."/>
        </authorList>
    </citation>
    <scope>NUCLEOTIDE SEQUENCE [LARGE SCALE GENOMIC DNA]</scope>
    <source>
        <strain evidence="1 2">S 113</strain>
    </source>
</reference>
<dbReference type="Proteomes" id="UP000289708">
    <property type="component" value="Unassembled WGS sequence"/>
</dbReference>
<accession>A0A4Q0MMS0</accession>
<dbReference type="RefSeq" id="WP_128776038.1">
    <property type="nucleotide sequence ID" value="NZ_RYFI01000002.1"/>
</dbReference>